<dbReference type="AlphaFoldDB" id="A0A6H5HMJ8"/>
<protein>
    <submittedName>
        <fullName evidence="2">Uncharacterized protein</fullName>
    </submittedName>
</protein>
<sequence>MFADFPMLNDRRSVSKSRRRKSPKKKSNKSRKASSFKTKLRTARALILQELKNSKKNGKKRNAPKAATKESDSPVVQDEVHPEQTYRSDREETDMSDGDNGADTAFILTDDEEETAAAKDPEANFGDCEAPERGSDSLNAENENELRQSVYKPEKLTSAINKSAILTDCQPTKRSDDYPATGAGRAPSAKRKRAAEEEPEGLPCCKVQNSGSPRDSAAELSSGDIRSKPVQVVKPVRQIKSILKRPRDETINYDRSILDQTTAISNCTEMFGMTVSEKIFQFLEGE</sequence>
<accession>A0A6H5HMJ8</accession>
<feature type="compositionally biased region" description="Basic residues" evidence="1">
    <location>
        <begin position="54"/>
        <end position="63"/>
    </location>
</feature>
<feature type="compositionally biased region" description="Basic residues" evidence="1">
    <location>
        <begin position="14"/>
        <end position="42"/>
    </location>
</feature>
<dbReference type="EMBL" id="CADCXU010032186">
    <property type="protein sequence ID" value="CAB0018038.1"/>
    <property type="molecule type" value="Genomic_DNA"/>
</dbReference>
<gene>
    <name evidence="2" type="ORF">NTEN_LOCUS21947</name>
</gene>
<organism evidence="2 3">
    <name type="scientific">Nesidiocoris tenuis</name>
    <dbReference type="NCBI Taxonomy" id="355587"/>
    <lineage>
        <taxon>Eukaryota</taxon>
        <taxon>Metazoa</taxon>
        <taxon>Ecdysozoa</taxon>
        <taxon>Arthropoda</taxon>
        <taxon>Hexapoda</taxon>
        <taxon>Insecta</taxon>
        <taxon>Pterygota</taxon>
        <taxon>Neoptera</taxon>
        <taxon>Paraneoptera</taxon>
        <taxon>Hemiptera</taxon>
        <taxon>Heteroptera</taxon>
        <taxon>Panheteroptera</taxon>
        <taxon>Cimicomorpha</taxon>
        <taxon>Miridae</taxon>
        <taxon>Dicyphina</taxon>
        <taxon>Nesidiocoris</taxon>
    </lineage>
</organism>
<evidence type="ECO:0000313" key="3">
    <source>
        <dbReference type="Proteomes" id="UP000479000"/>
    </source>
</evidence>
<reference evidence="2 3" key="1">
    <citation type="submission" date="2020-02" db="EMBL/GenBank/DDBJ databases">
        <authorList>
            <person name="Ferguson B K."/>
        </authorList>
    </citation>
    <scope>NUCLEOTIDE SEQUENCE [LARGE SCALE GENOMIC DNA]</scope>
</reference>
<feature type="compositionally biased region" description="Basic and acidic residues" evidence="1">
    <location>
        <begin position="67"/>
        <end position="90"/>
    </location>
</feature>
<evidence type="ECO:0000256" key="1">
    <source>
        <dbReference type="SAM" id="MobiDB-lite"/>
    </source>
</evidence>
<name>A0A6H5HMJ8_9HEMI</name>
<proteinExistence type="predicted"/>
<evidence type="ECO:0000313" key="2">
    <source>
        <dbReference type="EMBL" id="CAB0018038.1"/>
    </source>
</evidence>
<feature type="region of interest" description="Disordered" evidence="1">
    <location>
        <begin position="1"/>
        <end position="229"/>
    </location>
</feature>
<keyword evidence="3" id="KW-1185">Reference proteome</keyword>
<dbReference type="Proteomes" id="UP000479000">
    <property type="component" value="Unassembled WGS sequence"/>
</dbReference>